<evidence type="ECO:0000313" key="7">
    <source>
        <dbReference type="EMBL" id="KAG5611617.1"/>
    </source>
</evidence>
<evidence type="ECO:0000256" key="2">
    <source>
        <dbReference type="ARBA" id="ARBA00022771"/>
    </source>
</evidence>
<dbReference type="OrthoDB" id="1303182at2759"/>
<comment type="caution">
    <text evidence="7">The sequence shown here is derived from an EMBL/GenBank/DDBJ whole genome shotgun (WGS) entry which is preliminary data.</text>
</comment>
<evidence type="ECO:0000256" key="1">
    <source>
        <dbReference type="ARBA" id="ARBA00022723"/>
    </source>
</evidence>
<organism evidence="7 8">
    <name type="scientific">Solanum commersonii</name>
    <name type="common">Commerson's wild potato</name>
    <name type="synonym">Commerson's nightshade</name>
    <dbReference type="NCBI Taxonomy" id="4109"/>
    <lineage>
        <taxon>Eukaryota</taxon>
        <taxon>Viridiplantae</taxon>
        <taxon>Streptophyta</taxon>
        <taxon>Embryophyta</taxon>
        <taxon>Tracheophyta</taxon>
        <taxon>Spermatophyta</taxon>
        <taxon>Magnoliopsida</taxon>
        <taxon>eudicotyledons</taxon>
        <taxon>Gunneridae</taxon>
        <taxon>Pentapetalae</taxon>
        <taxon>asterids</taxon>
        <taxon>lamiids</taxon>
        <taxon>Solanales</taxon>
        <taxon>Solanaceae</taxon>
        <taxon>Solanoideae</taxon>
        <taxon>Solaneae</taxon>
        <taxon>Solanum</taxon>
    </lineage>
</organism>
<reference evidence="7 8" key="1">
    <citation type="submission" date="2020-09" db="EMBL/GenBank/DDBJ databases">
        <title>De no assembly of potato wild relative species, Solanum commersonii.</title>
        <authorList>
            <person name="Cho K."/>
        </authorList>
    </citation>
    <scope>NUCLEOTIDE SEQUENCE [LARGE SCALE GENOMIC DNA]</scope>
    <source>
        <strain evidence="7">LZ3.2</strain>
        <tissue evidence="7">Leaf</tissue>
    </source>
</reference>
<dbReference type="InterPro" id="IPR010666">
    <property type="entry name" value="Znf_GRF"/>
</dbReference>
<keyword evidence="8" id="KW-1185">Reference proteome</keyword>
<keyword evidence="5" id="KW-1133">Transmembrane helix</keyword>
<proteinExistence type="predicted"/>
<keyword evidence="5" id="KW-0472">Membrane</keyword>
<evidence type="ECO:0000256" key="3">
    <source>
        <dbReference type="ARBA" id="ARBA00022833"/>
    </source>
</evidence>
<keyword evidence="3" id="KW-0862">Zinc</keyword>
<name>A0A9J5ZFC2_SOLCO</name>
<evidence type="ECO:0000259" key="6">
    <source>
        <dbReference type="PROSITE" id="PS51999"/>
    </source>
</evidence>
<keyword evidence="5" id="KW-0812">Transmembrane</keyword>
<evidence type="ECO:0000313" key="8">
    <source>
        <dbReference type="Proteomes" id="UP000824120"/>
    </source>
</evidence>
<dbReference type="PANTHER" id="PTHR33248">
    <property type="entry name" value="ZINC ION-BINDING PROTEIN"/>
    <property type="match status" value="1"/>
</dbReference>
<keyword evidence="2 4" id="KW-0863">Zinc-finger</keyword>
<feature type="domain" description="GRF-type" evidence="6">
    <location>
        <begin position="24"/>
        <end position="66"/>
    </location>
</feature>
<protein>
    <recommendedName>
        <fullName evidence="6">GRF-type domain-containing protein</fullName>
    </recommendedName>
</protein>
<dbReference type="GO" id="GO:0008270">
    <property type="term" value="F:zinc ion binding"/>
    <property type="evidence" value="ECO:0007669"/>
    <property type="project" value="UniProtKB-KW"/>
</dbReference>
<evidence type="ECO:0000256" key="5">
    <source>
        <dbReference type="SAM" id="Phobius"/>
    </source>
</evidence>
<accession>A0A9J5ZFC2</accession>
<dbReference type="AlphaFoldDB" id="A0A9J5ZFC2"/>
<evidence type="ECO:0000256" key="4">
    <source>
        <dbReference type="PROSITE-ProRule" id="PRU01343"/>
    </source>
</evidence>
<sequence>MRSINLTNLCMKEDDYTTKKIFYCNHGVVVRLKTSWTSNNPGRRYWSCPYYGGPRSCNFWCWKDKENIDPRSKFVIPKLIQKLGELENIVESSQTSATAFELVEVTEEVDKPGDFKQDDDSLGMKLKVLQEEVEKMKVMQNKWRRTWQNVLFFVVACCCVVVIAISYWFWMIYMKKGSKKLP</sequence>
<keyword evidence="1" id="KW-0479">Metal-binding</keyword>
<dbReference type="EMBL" id="JACXVP010000004">
    <property type="protein sequence ID" value="KAG5611617.1"/>
    <property type="molecule type" value="Genomic_DNA"/>
</dbReference>
<feature type="transmembrane region" description="Helical" evidence="5">
    <location>
        <begin position="150"/>
        <end position="173"/>
    </location>
</feature>
<gene>
    <name evidence="7" type="ORF">H5410_022898</name>
</gene>
<dbReference type="Pfam" id="PF06839">
    <property type="entry name" value="Zn_ribbon_GRF"/>
    <property type="match status" value="1"/>
</dbReference>
<dbReference type="PROSITE" id="PS51999">
    <property type="entry name" value="ZF_GRF"/>
    <property type="match status" value="1"/>
</dbReference>
<dbReference type="Proteomes" id="UP000824120">
    <property type="component" value="Chromosome 4"/>
</dbReference>